<dbReference type="EMBL" id="JBHSGI010000040">
    <property type="protein sequence ID" value="MFC4672058.1"/>
    <property type="molecule type" value="Genomic_DNA"/>
</dbReference>
<comment type="caution">
    <text evidence="1">The sequence shown here is derived from an EMBL/GenBank/DDBJ whole genome shotgun (WGS) entry which is preliminary data.</text>
</comment>
<protein>
    <submittedName>
        <fullName evidence="1">Uncharacterized protein</fullName>
    </submittedName>
</protein>
<proteinExistence type="predicted"/>
<accession>A0ABV9KPY3</accession>
<sequence length="88" mass="9740">MGNTKGTQMSNIRGRFTLQQIDQHASHDPQACHCNVRFTAVTAGKQDCESWSKWTPSGELTMTITNPAAMEHLAVGKDYFLDLSPVET</sequence>
<dbReference type="Proteomes" id="UP001595973">
    <property type="component" value="Unassembled WGS sequence"/>
</dbReference>
<evidence type="ECO:0000313" key="1">
    <source>
        <dbReference type="EMBL" id="MFC4672058.1"/>
    </source>
</evidence>
<gene>
    <name evidence="1" type="ORF">ACFO5X_26150</name>
</gene>
<organism evidence="1 2">
    <name type="scientific">Seohaeicola nanhaiensis</name>
    <dbReference type="NCBI Taxonomy" id="1387282"/>
    <lineage>
        <taxon>Bacteria</taxon>
        <taxon>Pseudomonadati</taxon>
        <taxon>Pseudomonadota</taxon>
        <taxon>Alphaproteobacteria</taxon>
        <taxon>Rhodobacterales</taxon>
        <taxon>Roseobacteraceae</taxon>
        <taxon>Seohaeicola</taxon>
    </lineage>
</organism>
<reference evidence="2" key="1">
    <citation type="journal article" date="2019" name="Int. J. Syst. Evol. Microbiol.">
        <title>The Global Catalogue of Microorganisms (GCM) 10K type strain sequencing project: providing services to taxonomists for standard genome sequencing and annotation.</title>
        <authorList>
            <consortium name="The Broad Institute Genomics Platform"/>
            <consortium name="The Broad Institute Genome Sequencing Center for Infectious Disease"/>
            <person name="Wu L."/>
            <person name="Ma J."/>
        </authorList>
    </citation>
    <scope>NUCLEOTIDE SEQUENCE [LARGE SCALE GENOMIC DNA]</scope>
    <source>
        <strain evidence="2">CGMCC 4.7283</strain>
    </source>
</reference>
<keyword evidence="2" id="KW-1185">Reference proteome</keyword>
<evidence type="ECO:0000313" key="2">
    <source>
        <dbReference type="Proteomes" id="UP001595973"/>
    </source>
</evidence>
<name>A0ABV9KPY3_9RHOB</name>
<dbReference type="RefSeq" id="WP_380723284.1">
    <property type="nucleotide sequence ID" value="NZ_JBHSGI010000040.1"/>
</dbReference>